<evidence type="ECO:0000256" key="1">
    <source>
        <dbReference type="SAM" id="MobiDB-lite"/>
    </source>
</evidence>
<dbReference type="Proteomes" id="UP001231124">
    <property type="component" value="Unassembled WGS sequence"/>
</dbReference>
<dbReference type="PANTHER" id="PTHR24637">
    <property type="entry name" value="COLLAGEN"/>
    <property type="match status" value="1"/>
</dbReference>
<reference evidence="3 4" key="1">
    <citation type="submission" date="2023-07" db="EMBL/GenBank/DDBJ databases">
        <title>Genomic Encyclopedia of Type Strains, Phase IV (KMG-IV): sequencing the most valuable type-strain genomes for metagenomic binning, comparative biology and taxonomic classification.</title>
        <authorList>
            <person name="Goeker M."/>
        </authorList>
    </citation>
    <scope>NUCLEOTIDE SEQUENCE [LARGE SCALE GENOMIC DNA]</scope>
    <source>
        <strain evidence="3 4">DSM 19013</strain>
    </source>
</reference>
<sequence>MSHRRYLIHLGAACALTMLSSSPSFARIQIEAARITGGELWILGSTDEAEAEVSLDRKFTTKADKRGNFELRVVYHPATCIATLRTPQEERSVVVGECGQQGAPGPAGPMGPRGENGPPGLSGPAGPAGPQGPQGIAGMDGRDGAPGPAGETGPAGPQGPQGQPGPPGAPGPRGQTVTVPAAPKPAPAPARTAAPKPQPRGEGARRAPEPAEPDLNSQAGGGLNEEDRN</sequence>
<feature type="region of interest" description="Disordered" evidence="1">
    <location>
        <begin position="98"/>
        <end position="229"/>
    </location>
</feature>
<gene>
    <name evidence="3" type="ORF">QO012_002235</name>
</gene>
<dbReference type="PANTHER" id="PTHR24637:SF421">
    <property type="entry name" value="CUTICLE COLLAGEN DPY-2"/>
    <property type="match status" value="1"/>
</dbReference>
<protein>
    <recommendedName>
        <fullName evidence="5">Collagen triple helix repeat</fullName>
    </recommendedName>
</protein>
<feature type="chain" id="PRO_5046391843" description="Collagen triple helix repeat" evidence="2">
    <location>
        <begin position="27"/>
        <end position="229"/>
    </location>
</feature>
<keyword evidence="2" id="KW-0732">Signal</keyword>
<accession>A0ABU0HZH1</accession>
<dbReference type="Pfam" id="PF01391">
    <property type="entry name" value="Collagen"/>
    <property type="match status" value="1"/>
</dbReference>
<feature type="compositionally biased region" description="Low complexity" evidence="1">
    <location>
        <begin position="172"/>
        <end position="181"/>
    </location>
</feature>
<evidence type="ECO:0000256" key="2">
    <source>
        <dbReference type="SAM" id="SignalP"/>
    </source>
</evidence>
<dbReference type="RefSeq" id="WP_238202915.1">
    <property type="nucleotide sequence ID" value="NZ_BPQE01000011.1"/>
</dbReference>
<evidence type="ECO:0000313" key="4">
    <source>
        <dbReference type="Proteomes" id="UP001231124"/>
    </source>
</evidence>
<feature type="compositionally biased region" description="Low complexity" evidence="1">
    <location>
        <begin position="100"/>
        <end position="125"/>
    </location>
</feature>
<feature type="signal peptide" evidence="2">
    <location>
        <begin position="1"/>
        <end position="26"/>
    </location>
</feature>
<dbReference type="InterPro" id="IPR008160">
    <property type="entry name" value="Collagen"/>
</dbReference>
<evidence type="ECO:0008006" key="5">
    <source>
        <dbReference type="Google" id="ProtNLM"/>
    </source>
</evidence>
<proteinExistence type="predicted"/>
<evidence type="ECO:0000313" key="3">
    <source>
        <dbReference type="EMBL" id="MDQ0447735.1"/>
    </source>
</evidence>
<organism evidence="3 4">
    <name type="scientific">Methylobacterium aerolatum</name>
    <dbReference type="NCBI Taxonomy" id="418708"/>
    <lineage>
        <taxon>Bacteria</taxon>
        <taxon>Pseudomonadati</taxon>
        <taxon>Pseudomonadota</taxon>
        <taxon>Alphaproteobacteria</taxon>
        <taxon>Hyphomicrobiales</taxon>
        <taxon>Methylobacteriaceae</taxon>
        <taxon>Methylobacterium</taxon>
    </lineage>
</organism>
<feature type="compositionally biased region" description="Low complexity" evidence="1">
    <location>
        <begin position="145"/>
        <end position="161"/>
    </location>
</feature>
<dbReference type="EMBL" id="JAUSVP010000005">
    <property type="protein sequence ID" value="MDQ0447735.1"/>
    <property type="molecule type" value="Genomic_DNA"/>
</dbReference>
<comment type="caution">
    <text evidence="3">The sequence shown here is derived from an EMBL/GenBank/DDBJ whole genome shotgun (WGS) entry which is preliminary data.</text>
</comment>
<keyword evidence="4" id="KW-1185">Reference proteome</keyword>
<name>A0ABU0HZH1_9HYPH</name>